<dbReference type="GO" id="GO:0005856">
    <property type="term" value="C:cytoskeleton"/>
    <property type="evidence" value="ECO:0007669"/>
    <property type="project" value="UniProtKB-SubCell"/>
</dbReference>
<feature type="compositionally biased region" description="Low complexity" evidence="9">
    <location>
        <begin position="330"/>
        <end position="343"/>
    </location>
</feature>
<feature type="compositionally biased region" description="Polar residues" evidence="9">
    <location>
        <begin position="210"/>
        <end position="232"/>
    </location>
</feature>
<dbReference type="SMART" id="SM00233">
    <property type="entry name" value="PH"/>
    <property type="match status" value="1"/>
</dbReference>
<evidence type="ECO:0000259" key="12">
    <source>
        <dbReference type="PROSITE" id="PS50178"/>
    </source>
</evidence>
<dbReference type="Pfam" id="PF01363">
    <property type="entry name" value="FYVE"/>
    <property type="match status" value="1"/>
</dbReference>
<dbReference type="GO" id="GO:0005737">
    <property type="term" value="C:cytoplasm"/>
    <property type="evidence" value="ECO:0007669"/>
    <property type="project" value="TreeGrafter"/>
</dbReference>
<feature type="region of interest" description="Disordered" evidence="9">
    <location>
        <begin position="64"/>
        <end position="345"/>
    </location>
</feature>
<comment type="caution">
    <text evidence="13">The sequence shown here is derived from an EMBL/GenBank/DDBJ whole genome shotgun (WGS) entry which is preliminary data.</text>
</comment>
<keyword evidence="7" id="KW-0206">Cytoskeleton</keyword>
<dbReference type="InterPro" id="IPR013083">
    <property type="entry name" value="Znf_RING/FYVE/PHD"/>
</dbReference>
<dbReference type="PROSITE" id="PS50003">
    <property type="entry name" value="PH_DOMAIN"/>
    <property type="match status" value="1"/>
</dbReference>
<dbReference type="InterPro" id="IPR017455">
    <property type="entry name" value="Znf_FYVE-rel"/>
</dbReference>
<protein>
    <submittedName>
        <fullName evidence="13">Pleckstrin domain-containing protein</fullName>
    </submittedName>
</protein>
<dbReference type="FunCoup" id="D3BG78">
    <property type="interactions" value="1"/>
</dbReference>
<dbReference type="InterPro" id="IPR001849">
    <property type="entry name" value="PH_domain"/>
</dbReference>
<feature type="compositionally biased region" description="Low complexity" evidence="9">
    <location>
        <begin position="86"/>
        <end position="105"/>
    </location>
</feature>
<feature type="compositionally biased region" description="Low complexity" evidence="9">
    <location>
        <begin position="120"/>
        <end position="138"/>
    </location>
</feature>
<evidence type="ECO:0000256" key="1">
    <source>
        <dbReference type="ARBA" id="ARBA00004245"/>
    </source>
</evidence>
<dbReference type="InterPro" id="IPR011011">
    <property type="entry name" value="Znf_FYVE_PHD"/>
</dbReference>
<evidence type="ECO:0000259" key="10">
    <source>
        <dbReference type="PROSITE" id="PS50003"/>
    </source>
</evidence>
<keyword evidence="2" id="KW-0963">Cytoplasm</keyword>
<keyword evidence="5 8" id="KW-0863">Zinc-finger</keyword>
<dbReference type="Proteomes" id="UP000001396">
    <property type="component" value="Unassembled WGS sequence"/>
</dbReference>
<gene>
    <name evidence="13" type="primary">gxcV</name>
    <name evidence="13" type="ORF">PPL_07529</name>
</gene>
<dbReference type="AlphaFoldDB" id="D3BG78"/>
<evidence type="ECO:0000256" key="6">
    <source>
        <dbReference type="ARBA" id="ARBA00022833"/>
    </source>
</evidence>
<dbReference type="PROSITE" id="PS50178">
    <property type="entry name" value="ZF_FYVE"/>
    <property type="match status" value="1"/>
</dbReference>
<dbReference type="InterPro" id="IPR000219">
    <property type="entry name" value="DH_dom"/>
</dbReference>
<feature type="compositionally biased region" description="Polar residues" evidence="9">
    <location>
        <begin position="290"/>
        <end position="304"/>
    </location>
</feature>
<dbReference type="PROSITE" id="PS50010">
    <property type="entry name" value="DH_2"/>
    <property type="match status" value="1"/>
</dbReference>
<dbReference type="PANTHER" id="PTHR12673:SF268">
    <property type="entry name" value="PLECKSTRIN DOMAIN-CONTAINING PROTEIN"/>
    <property type="match status" value="1"/>
</dbReference>
<dbReference type="GO" id="GO:0005085">
    <property type="term" value="F:guanyl-nucleotide exchange factor activity"/>
    <property type="evidence" value="ECO:0007669"/>
    <property type="project" value="UniProtKB-KW"/>
</dbReference>
<dbReference type="Gene3D" id="1.20.900.10">
    <property type="entry name" value="Dbl homology (DH) domain"/>
    <property type="match status" value="1"/>
</dbReference>
<evidence type="ECO:0000313" key="13">
    <source>
        <dbReference type="EMBL" id="EFA79670.1"/>
    </source>
</evidence>
<evidence type="ECO:0000256" key="2">
    <source>
        <dbReference type="ARBA" id="ARBA00022490"/>
    </source>
</evidence>
<dbReference type="InterPro" id="IPR035899">
    <property type="entry name" value="DBL_dom_sf"/>
</dbReference>
<evidence type="ECO:0000256" key="8">
    <source>
        <dbReference type="PROSITE-ProRule" id="PRU00091"/>
    </source>
</evidence>
<dbReference type="SMART" id="SM00064">
    <property type="entry name" value="FYVE"/>
    <property type="match status" value="1"/>
</dbReference>
<sequence>MATPQPPPPKPKKAAPSLSNLNLNNSGANSSSGRILPPPPTSTAPVPLSSTATVTAAAPVVTTTNHNHNHNHNQAAHIPPIPPRSPDISPNQAAPLHHLSHLHQPQIPPRSPDTRSPELHSQQPTTTTTASPSHTTHTPPLPPRPHNSSSSNLNIHNNQQQQQQNHNHNQLHPNSPNSHHSPISNSHQHQQQQQQGGSSSTIVKSNSNSDFLSQVPRPNTMSNPKSATLQPHSNNSNSNNSSNSNTTNQSNVQNKHQTYRKPLPDTPADISRLSLKTQATAPAHQLPPKSGSTLSLVNHQTPTRQAPPMPPTTLQSQKSTPNLSTTASHQQQQQQQQSQGSQQANISITAAEPRDSISVTLIPNESNVQEQFVHPSLEHLAAFTALRDLKAKEILTTERTYCDNMKILVEVFIDPLKAGEGGISKDSATILCSNLSDILLVSIELLNRLEAKLAEWSNTQRIGDVFLTLIPFLKMYTNYTVGYDNVMNIVTECEKNSSFSQFIQRCTEDPRTRKLDLRSYLIQPVQRITRYHMLLDEVLKHTEPDHPDYTDLAKSLAEMKKVTSEANEAIKRSENRAKVLAIQSMFVGDADIVAAHRSYVFEGILTKVCRKACKKRHVFLFSDMLIYGSSIPPKLLLHEKIMLEHCRIEDIPDGDSGGSRALSLNNGAIIVNAFQICSAKKSFVVFADNADMKMQWMLKLTETIESLQSKRSTLKSETGGARAEAPVWVPDETTTECRFCTEGFTLLNRRHHCRNCGELVCGKCSDKKFRLPVTDFKPARVCIICYDKLTANPPVAAAAAAK</sequence>
<dbReference type="InterPro" id="IPR051092">
    <property type="entry name" value="FYVE_RhoGEF_PH"/>
</dbReference>
<dbReference type="CDD" id="cd01218">
    <property type="entry name" value="PH_Phafin2-like"/>
    <property type="match status" value="1"/>
</dbReference>
<evidence type="ECO:0000256" key="4">
    <source>
        <dbReference type="ARBA" id="ARBA00022723"/>
    </source>
</evidence>
<feature type="compositionally biased region" description="Low complexity" evidence="9">
    <location>
        <begin position="146"/>
        <end position="209"/>
    </location>
</feature>
<feature type="compositionally biased region" description="Low complexity" evidence="9">
    <location>
        <begin position="233"/>
        <end position="254"/>
    </location>
</feature>
<dbReference type="RefSeq" id="XP_020431791.1">
    <property type="nucleotide sequence ID" value="XM_020578364.1"/>
</dbReference>
<dbReference type="InterPro" id="IPR037871">
    <property type="entry name" value="PH_Phafin"/>
</dbReference>
<evidence type="ECO:0000259" key="11">
    <source>
        <dbReference type="PROSITE" id="PS50010"/>
    </source>
</evidence>
<dbReference type="InterPro" id="IPR055251">
    <property type="entry name" value="SOS1_NGEF_PH"/>
</dbReference>
<evidence type="ECO:0000256" key="5">
    <source>
        <dbReference type="ARBA" id="ARBA00022771"/>
    </source>
</evidence>
<name>D3BG78_HETP5</name>
<dbReference type="SUPFAM" id="SSF50729">
    <property type="entry name" value="PH domain-like"/>
    <property type="match status" value="1"/>
</dbReference>
<dbReference type="Pfam" id="PF00621">
    <property type="entry name" value="RhoGEF"/>
    <property type="match status" value="1"/>
</dbReference>
<feature type="domain" description="PH" evidence="10">
    <location>
        <begin position="598"/>
        <end position="705"/>
    </location>
</feature>
<feature type="domain" description="FYVE-type" evidence="12">
    <location>
        <begin position="731"/>
        <end position="790"/>
    </location>
</feature>
<dbReference type="SUPFAM" id="SSF48065">
    <property type="entry name" value="DBL homology domain (DH-domain)"/>
    <property type="match status" value="1"/>
</dbReference>
<feature type="region of interest" description="Disordered" evidence="9">
    <location>
        <begin position="1"/>
        <end position="51"/>
    </location>
</feature>
<dbReference type="Gene3D" id="3.30.40.10">
    <property type="entry name" value="Zinc/RING finger domain, C3HC4 (zinc finger)"/>
    <property type="match status" value="1"/>
</dbReference>
<dbReference type="SMART" id="SM00325">
    <property type="entry name" value="RhoGEF"/>
    <property type="match status" value="1"/>
</dbReference>
<dbReference type="PANTHER" id="PTHR12673">
    <property type="entry name" value="FACIOGENITAL DYSPLASIA PROTEIN"/>
    <property type="match status" value="1"/>
</dbReference>
<reference evidence="13 14" key="1">
    <citation type="journal article" date="2011" name="Genome Res.">
        <title>Phylogeny-wide analysis of social amoeba genomes highlights ancient origins for complex intercellular communication.</title>
        <authorList>
            <person name="Heidel A.J."/>
            <person name="Lawal H.M."/>
            <person name="Felder M."/>
            <person name="Schilde C."/>
            <person name="Helps N.R."/>
            <person name="Tunggal B."/>
            <person name="Rivero F."/>
            <person name="John U."/>
            <person name="Schleicher M."/>
            <person name="Eichinger L."/>
            <person name="Platzer M."/>
            <person name="Noegel A.A."/>
            <person name="Schaap P."/>
            <person name="Gloeckner G."/>
        </authorList>
    </citation>
    <scope>NUCLEOTIDE SEQUENCE [LARGE SCALE GENOMIC DNA]</scope>
    <source>
        <strain evidence="14">ATCC 26659 / Pp 5 / PN500</strain>
    </source>
</reference>
<dbReference type="InterPro" id="IPR000306">
    <property type="entry name" value="Znf_FYVE"/>
</dbReference>
<accession>D3BG78</accession>
<evidence type="ECO:0000256" key="3">
    <source>
        <dbReference type="ARBA" id="ARBA00022658"/>
    </source>
</evidence>
<proteinExistence type="predicted"/>
<dbReference type="Gene3D" id="2.30.29.30">
    <property type="entry name" value="Pleckstrin-homology domain (PH domain)/Phosphotyrosine-binding domain (PTB)"/>
    <property type="match status" value="1"/>
</dbReference>
<dbReference type="CDD" id="cd00160">
    <property type="entry name" value="RhoGEF"/>
    <property type="match status" value="1"/>
</dbReference>
<evidence type="ECO:0000313" key="14">
    <source>
        <dbReference type="Proteomes" id="UP000001396"/>
    </source>
</evidence>
<feature type="compositionally biased region" description="Low complexity" evidence="9">
    <location>
        <begin position="14"/>
        <end position="33"/>
    </location>
</feature>
<feature type="compositionally biased region" description="Polar residues" evidence="9">
    <location>
        <begin position="312"/>
        <end position="329"/>
    </location>
</feature>
<organism evidence="13 14">
    <name type="scientific">Heterostelium pallidum (strain ATCC 26659 / Pp 5 / PN500)</name>
    <name type="common">Cellular slime mold</name>
    <name type="synonym">Polysphondylium pallidum</name>
    <dbReference type="NCBI Taxonomy" id="670386"/>
    <lineage>
        <taxon>Eukaryota</taxon>
        <taxon>Amoebozoa</taxon>
        <taxon>Evosea</taxon>
        <taxon>Eumycetozoa</taxon>
        <taxon>Dictyostelia</taxon>
        <taxon>Acytosteliales</taxon>
        <taxon>Acytosteliaceae</taxon>
        <taxon>Heterostelium</taxon>
    </lineage>
</organism>
<feature type="domain" description="DH" evidence="11">
    <location>
        <begin position="386"/>
        <end position="569"/>
    </location>
</feature>
<dbReference type="InParanoid" id="D3BG78"/>
<keyword evidence="3" id="KW-0344">Guanine-nucleotide releasing factor</keyword>
<dbReference type="GO" id="GO:0008270">
    <property type="term" value="F:zinc ion binding"/>
    <property type="evidence" value="ECO:0007669"/>
    <property type="project" value="UniProtKB-KW"/>
</dbReference>
<dbReference type="GeneID" id="31363010"/>
<dbReference type="InterPro" id="IPR011993">
    <property type="entry name" value="PH-like_dom_sf"/>
</dbReference>
<comment type="subcellular location">
    <subcellularLocation>
        <location evidence="1">Cytoplasm</location>
        <location evidence="1">Cytoskeleton</location>
    </subcellularLocation>
</comment>
<dbReference type="STRING" id="670386.D3BG78"/>
<keyword evidence="14" id="KW-1185">Reference proteome</keyword>
<keyword evidence="6" id="KW-0862">Zinc</keyword>
<dbReference type="SUPFAM" id="SSF57903">
    <property type="entry name" value="FYVE/PHD zinc finger"/>
    <property type="match status" value="1"/>
</dbReference>
<keyword evidence="4" id="KW-0479">Metal-binding</keyword>
<dbReference type="Pfam" id="PF22697">
    <property type="entry name" value="SOS1_NGEF_PH"/>
    <property type="match status" value="1"/>
</dbReference>
<dbReference type="EMBL" id="ADBJ01000033">
    <property type="protein sequence ID" value="EFA79670.1"/>
    <property type="molecule type" value="Genomic_DNA"/>
</dbReference>
<evidence type="ECO:0000256" key="7">
    <source>
        <dbReference type="ARBA" id="ARBA00023212"/>
    </source>
</evidence>
<dbReference type="OMA" id="EHCRIED"/>
<evidence type="ECO:0000256" key="9">
    <source>
        <dbReference type="SAM" id="MobiDB-lite"/>
    </source>
</evidence>